<keyword evidence="8 15" id="KW-0812">Transmembrane</keyword>
<feature type="transmembrane region" description="Helical" evidence="15">
    <location>
        <begin position="12"/>
        <end position="37"/>
    </location>
</feature>
<evidence type="ECO:0000313" key="17">
    <source>
        <dbReference type="EMBL" id="GGG40992.1"/>
    </source>
</evidence>
<comment type="subcellular location">
    <subcellularLocation>
        <location evidence="1">Cell inner membrane</location>
        <topology evidence="1">Multi-pass membrane protein</topology>
    </subcellularLocation>
</comment>
<accession>A0ABQ1WQR0</accession>
<keyword evidence="6" id="KW-1003">Cell membrane</keyword>
<gene>
    <name evidence="17" type="ORF">GCM10011532_25920</name>
</gene>
<dbReference type="Pfam" id="PF02411">
    <property type="entry name" value="MerT"/>
    <property type="match status" value="1"/>
</dbReference>
<evidence type="ECO:0000259" key="16">
    <source>
        <dbReference type="PROSITE" id="PS50846"/>
    </source>
</evidence>
<dbReference type="SUPFAM" id="SSF55008">
    <property type="entry name" value="HMA, heavy metal-associated domain"/>
    <property type="match status" value="1"/>
</dbReference>
<dbReference type="Gene3D" id="3.30.70.100">
    <property type="match status" value="1"/>
</dbReference>
<dbReference type="InterPro" id="IPR036163">
    <property type="entry name" value="HMA_dom_sf"/>
</dbReference>
<feature type="transmembrane region" description="Helical" evidence="15">
    <location>
        <begin position="49"/>
        <end position="67"/>
    </location>
</feature>
<keyword evidence="4" id="KW-0813">Transport</keyword>
<evidence type="ECO:0000256" key="11">
    <source>
        <dbReference type="ARBA" id="ARBA00022989"/>
    </source>
</evidence>
<comment type="caution">
    <text evidence="17">The sequence shown here is derived from an EMBL/GenBank/DDBJ whole genome shotgun (WGS) entry which is preliminary data.</text>
</comment>
<name>A0ABQ1WQR0_9FLAO</name>
<feature type="domain" description="HMA" evidence="16">
    <location>
        <begin position="133"/>
        <end position="199"/>
    </location>
</feature>
<dbReference type="InterPro" id="IPR003457">
    <property type="entry name" value="Transprt_MerT"/>
</dbReference>
<dbReference type="EMBL" id="BMIX01000006">
    <property type="protein sequence ID" value="GGG40992.1"/>
    <property type="molecule type" value="Genomic_DNA"/>
</dbReference>
<keyword evidence="9" id="KW-0479">Metal-binding</keyword>
<evidence type="ECO:0000256" key="6">
    <source>
        <dbReference type="ARBA" id="ARBA00022475"/>
    </source>
</evidence>
<evidence type="ECO:0000256" key="7">
    <source>
        <dbReference type="ARBA" id="ARBA00022519"/>
    </source>
</evidence>
<dbReference type="Gene3D" id="1.10.287.910">
    <property type="entry name" value="bacterial mercury transporter, merf"/>
    <property type="match status" value="1"/>
</dbReference>
<dbReference type="Pfam" id="PF00403">
    <property type="entry name" value="HMA"/>
    <property type="match status" value="1"/>
</dbReference>
<organism evidence="17 18">
    <name type="scientific">Christiangramia forsetii</name>
    <dbReference type="NCBI Taxonomy" id="411153"/>
    <lineage>
        <taxon>Bacteria</taxon>
        <taxon>Pseudomonadati</taxon>
        <taxon>Bacteroidota</taxon>
        <taxon>Flavobacteriia</taxon>
        <taxon>Flavobacteriales</taxon>
        <taxon>Flavobacteriaceae</taxon>
        <taxon>Christiangramia</taxon>
    </lineage>
</organism>
<proteinExistence type="inferred from homology"/>
<evidence type="ECO:0000256" key="3">
    <source>
        <dbReference type="ARBA" id="ARBA00017053"/>
    </source>
</evidence>
<keyword evidence="10" id="KW-0476">Mercury</keyword>
<evidence type="ECO:0000256" key="14">
    <source>
        <dbReference type="ARBA" id="ARBA00045720"/>
    </source>
</evidence>
<keyword evidence="18" id="KW-1185">Reference proteome</keyword>
<evidence type="ECO:0000256" key="1">
    <source>
        <dbReference type="ARBA" id="ARBA00004429"/>
    </source>
</evidence>
<evidence type="ECO:0000256" key="13">
    <source>
        <dbReference type="ARBA" id="ARBA00030934"/>
    </source>
</evidence>
<evidence type="ECO:0000256" key="9">
    <source>
        <dbReference type="ARBA" id="ARBA00022723"/>
    </source>
</evidence>
<keyword evidence="5" id="KW-0475">Mercuric resistance</keyword>
<dbReference type="Proteomes" id="UP000605733">
    <property type="component" value="Unassembled WGS sequence"/>
</dbReference>
<dbReference type="PROSITE" id="PS01047">
    <property type="entry name" value="HMA_1"/>
    <property type="match status" value="1"/>
</dbReference>
<sequence>MKNSNKSNSPAYLSLITAITASLCCITPLLAILAGSSGLATMFSWLDPFRPYLIGLTIGILVFAWYLKLRPKTQKEIECACDEEEKTSFWQSKNFLFIITIFTALMLAFPYYSDIFYTTTKKEIMVVAENNIEKKVIEIEGMTCSGCEAHVESEVNKLPGIISVKASYENSNTIVEYDKSLVEEVEIYGAINKTGYKAIPKNKE</sequence>
<evidence type="ECO:0000313" key="18">
    <source>
        <dbReference type="Proteomes" id="UP000605733"/>
    </source>
</evidence>
<dbReference type="NCBIfam" id="NF033556">
    <property type="entry name" value="MerTP_fusion"/>
    <property type="match status" value="1"/>
</dbReference>
<keyword evidence="12 15" id="KW-0472">Membrane</keyword>
<dbReference type="InterPro" id="IPR006121">
    <property type="entry name" value="HMA_dom"/>
</dbReference>
<feature type="transmembrane region" description="Helical" evidence="15">
    <location>
        <begin position="95"/>
        <end position="112"/>
    </location>
</feature>
<dbReference type="RefSeq" id="WP_011709021.1">
    <property type="nucleotide sequence ID" value="NZ_BMIX01000006.1"/>
</dbReference>
<evidence type="ECO:0000256" key="2">
    <source>
        <dbReference type="ARBA" id="ARBA00008224"/>
    </source>
</evidence>
<evidence type="ECO:0000256" key="8">
    <source>
        <dbReference type="ARBA" id="ARBA00022692"/>
    </source>
</evidence>
<dbReference type="PROSITE" id="PS50846">
    <property type="entry name" value="HMA_2"/>
    <property type="match status" value="1"/>
</dbReference>
<evidence type="ECO:0000256" key="10">
    <source>
        <dbReference type="ARBA" id="ARBA00022914"/>
    </source>
</evidence>
<keyword evidence="11 15" id="KW-1133">Transmembrane helix</keyword>
<protein>
    <recommendedName>
        <fullName evidence="3">Mercuric transport protein MerT</fullName>
    </recommendedName>
    <alternativeName>
        <fullName evidence="13">Mercury ion transport protein</fullName>
    </alternativeName>
</protein>
<comment type="function">
    <text evidence="14">Involved in mercury resistance. Probably transfers a mercuric ion from the periplasmic Hg(2+)-binding protein MerP to the cytoplasmic mercuric reductase MerA.</text>
</comment>
<keyword evidence="7" id="KW-0997">Cell inner membrane</keyword>
<dbReference type="PANTHER" id="PTHR46594:SF4">
    <property type="entry name" value="P-TYPE CATION-TRANSPORTING ATPASE"/>
    <property type="match status" value="1"/>
</dbReference>
<dbReference type="CDD" id="cd00371">
    <property type="entry name" value="HMA"/>
    <property type="match status" value="1"/>
</dbReference>
<dbReference type="InterPro" id="IPR017969">
    <property type="entry name" value="Heavy-metal-associated_CS"/>
</dbReference>
<evidence type="ECO:0000256" key="15">
    <source>
        <dbReference type="SAM" id="Phobius"/>
    </source>
</evidence>
<evidence type="ECO:0000256" key="12">
    <source>
        <dbReference type="ARBA" id="ARBA00023136"/>
    </source>
</evidence>
<dbReference type="PANTHER" id="PTHR46594">
    <property type="entry name" value="P-TYPE CATION-TRANSPORTING ATPASE"/>
    <property type="match status" value="1"/>
</dbReference>
<evidence type="ECO:0000256" key="5">
    <source>
        <dbReference type="ARBA" id="ARBA00022466"/>
    </source>
</evidence>
<reference evidence="18" key="1">
    <citation type="journal article" date="2019" name="Int. J. Syst. Evol. Microbiol.">
        <title>The Global Catalogue of Microorganisms (GCM) 10K type strain sequencing project: providing services to taxonomists for standard genome sequencing and annotation.</title>
        <authorList>
            <consortium name="The Broad Institute Genomics Platform"/>
            <consortium name="The Broad Institute Genome Sequencing Center for Infectious Disease"/>
            <person name="Wu L."/>
            <person name="Ma J."/>
        </authorList>
    </citation>
    <scope>NUCLEOTIDE SEQUENCE [LARGE SCALE GENOMIC DNA]</scope>
    <source>
        <strain evidence="18">CGMCC 1.15422</strain>
    </source>
</reference>
<comment type="similarity">
    <text evidence="2">Belongs to the MerT family.</text>
</comment>
<evidence type="ECO:0000256" key="4">
    <source>
        <dbReference type="ARBA" id="ARBA00022448"/>
    </source>
</evidence>